<evidence type="ECO:0000256" key="1">
    <source>
        <dbReference type="SAM" id="Coils"/>
    </source>
</evidence>
<evidence type="ECO:0000313" key="2">
    <source>
        <dbReference type="EMBL" id="ORX39044.1"/>
    </source>
</evidence>
<reference evidence="2 3" key="1">
    <citation type="submission" date="2017-03" db="EMBL/GenBank/DDBJ databases">
        <title>Widespread Adenine N6-methylation of Active Genes in Fungi.</title>
        <authorList>
            <consortium name="DOE Joint Genome Institute"/>
            <person name="Mondo S.J."/>
            <person name="Dannebaum R.O."/>
            <person name="Kuo R.C."/>
            <person name="Louie K.B."/>
            <person name="Bewick A.J."/>
            <person name="Labutti K."/>
            <person name="Haridas S."/>
            <person name="Kuo A."/>
            <person name="Salamov A."/>
            <person name="Ahrendt S.R."/>
            <person name="Lau R."/>
            <person name="Bowen B.P."/>
            <person name="Lipzen A."/>
            <person name="Sullivan W."/>
            <person name="Andreopoulos W.B."/>
            <person name="Clum A."/>
            <person name="Lindquist E."/>
            <person name="Daum C."/>
            <person name="Northen T.R."/>
            <person name="Ramamoorthy G."/>
            <person name="Schmitz R.J."/>
            <person name="Gryganskyi A."/>
            <person name="Culley D."/>
            <person name="Magnuson J."/>
            <person name="James T.Y."/>
            <person name="O'Malley M.A."/>
            <person name="Stajich J.E."/>
            <person name="Spatafora J.W."/>
            <person name="Visel A."/>
            <person name="Grigoriev I.V."/>
        </authorList>
    </citation>
    <scope>NUCLEOTIDE SEQUENCE [LARGE SCALE GENOMIC DNA]</scope>
    <source>
        <strain evidence="2 3">NRRL Y-17943</strain>
    </source>
</reference>
<name>A0A1Y1UNI1_9TREE</name>
<keyword evidence="3" id="KW-1185">Reference proteome</keyword>
<dbReference type="EMBL" id="NBSH01000003">
    <property type="protein sequence ID" value="ORX39044.1"/>
    <property type="molecule type" value="Genomic_DNA"/>
</dbReference>
<comment type="caution">
    <text evidence="2">The sequence shown here is derived from an EMBL/GenBank/DDBJ whole genome shotgun (WGS) entry which is preliminary data.</text>
</comment>
<evidence type="ECO:0000313" key="3">
    <source>
        <dbReference type="Proteomes" id="UP000193218"/>
    </source>
</evidence>
<feature type="coiled-coil region" evidence="1">
    <location>
        <begin position="175"/>
        <end position="242"/>
    </location>
</feature>
<keyword evidence="1" id="KW-0175">Coiled coil</keyword>
<dbReference type="GeneID" id="33554252"/>
<accession>A0A1Y1UNI1</accession>
<dbReference type="RefSeq" id="XP_021872907.1">
    <property type="nucleotide sequence ID" value="XM_022012444.1"/>
</dbReference>
<organism evidence="2 3">
    <name type="scientific">Kockovaella imperatae</name>
    <dbReference type="NCBI Taxonomy" id="4999"/>
    <lineage>
        <taxon>Eukaryota</taxon>
        <taxon>Fungi</taxon>
        <taxon>Dikarya</taxon>
        <taxon>Basidiomycota</taxon>
        <taxon>Agaricomycotina</taxon>
        <taxon>Tremellomycetes</taxon>
        <taxon>Tremellales</taxon>
        <taxon>Cuniculitremaceae</taxon>
        <taxon>Kockovaella</taxon>
    </lineage>
</organism>
<dbReference type="InParanoid" id="A0A1Y1UNI1"/>
<protein>
    <submittedName>
        <fullName evidence="2">Uncharacterized protein</fullName>
    </submittedName>
</protein>
<gene>
    <name evidence="2" type="ORF">BD324DRAFT_306077</name>
</gene>
<sequence length="282" mass="32522">MFLVRDLLYETIYDELKSDAMERAEDPLMPPPPPPSPDSYPYNQHFFYADDQLVLNKVFTMTPSSRRLIKALLDHRSFTNKPYELLTEINRRGLNSLARYEELKQRRSDTAVDAAAGRDTKITGAADHVSRTLETLQESMATQTRLNAERELRNDQNMALMMLANSESTQTMEKKNRAQRAVDRADQNVERCEDQIQATEEKMELLEDQIEEAMEMGQEGKVRRLEQRLVKQAESLTALRGRKRKRSGLDIPLRRWTLSLRTIDVSHTLNPSVSQAVYMAST</sequence>
<proteinExistence type="predicted"/>
<dbReference type="AlphaFoldDB" id="A0A1Y1UNI1"/>
<dbReference type="Proteomes" id="UP000193218">
    <property type="component" value="Unassembled WGS sequence"/>
</dbReference>